<organism evidence="16 17">
    <name type="scientific">Evansella caseinilytica</name>
    <dbReference type="NCBI Taxonomy" id="1503961"/>
    <lineage>
        <taxon>Bacteria</taxon>
        <taxon>Bacillati</taxon>
        <taxon>Bacillota</taxon>
        <taxon>Bacilli</taxon>
        <taxon>Bacillales</taxon>
        <taxon>Bacillaceae</taxon>
        <taxon>Evansella</taxon>
    </lineage>
</organism>
<feature type="binding site" evidence="11">
    <location>
        <position position="168"/>
    </location>
    <ligand>
        <name>Mg(2+)</name>
        <dbReference type="ChEBI" id="CHEBI:18420"/>
    </ligand>
</feature>
<evidence type="ECO:0000256" key="2">
    <source>
        <dbReference type="ARBA" id="ARBA00022490"/>
    </source>
</evidence>
<comment type="subcellular location">
    <subcellularLocation>
        <location evidence="11">Cytoplasm</location>
    </subcellularLocation>
</comment>
<evidence type="ECO:0000256" key="10">
    <source>
        <dbReference type="ARBA" id="ARBA00023277"/>
    </source>
</evidence>
<feature type="domain" description="GHMP kinase N-terminal" evidence="13">
    <location>
        <begin position="99"/>
        <end position="187"/>
    </location>
</feature>
<protein>
    <recommendedName>
        <fullName evidence="11 12">Galactokinase</fullName>
        <ecNumber evidence="11 12">2.7.1.6</ecNumber>
    </recommendedName>
    <alternativeName>
        <fullName evidence="11">Galactose kinase</fullName>
    </alternativeName>
</protein>
<dbReference type="HAMAP" id="MF_00246">
    <property type="entry name" value="Galactokinase"/>
    <property type="match status" value="1"/>
</dbReference>
<evidence type="ECO:0000256" key="9">
    <source>
        <dbReference type="ARBA" id="ARBA00023144"/>
    </source>
</evidence>
<dbReference type="Pfam" id="PF00288">
    <property type="entry name" value="GHMP_kinases_N"/>
    <property type="match status" value="1"/>
</dbReference>
<evidence type="ECO:0000256" key="6">
    <source>
        <dbReference type="ARBA" id="ARBA00022777"/>
    </source>
</evidence>
<dbReference type="InterPro" id="IPR006203">
    <property type="entry name" value="GHMP_knse_ATP-bd_CS"/>
</dbReference>
<keyword evidence="3 11" id="KW-0808">Transferase</keyword>
<keyword evidence="17" id="KW-1185">Reference proteome</keyword>
<keyword evidence="2 11" id="KW-0963">Cytoplasm</keyword>
<proteinExistence type="inferred from homology"/>
<dbReference type="PRINTS" id="PR00959">
    <property type="entry name" value="MEVGALKINASE"/>
</dbReference>
<keyword evidence="7 11" id="KW-0067">ATP-binding</keyword>
<dbReference type="NCBIfam" id="NF003705">
    <property type="entry name" value="PRK05322.1"/>
    <property type="match status" value="1"/>
</dbReference>
<dbReference type="InterPro" id="IPR022963">
    <property type="entry name" value="Galactokinase_bac"/>
</dbReference>
<evidence type="ECO:0000256" key="5">
    <source>
        <dbReference type="ARBA" id="ARBA00022741"/>
    </source>
</evidence>
<dbReference type="FunFam" id="3.30.70.890:FF:000001">
    <property type="entry name" value="Galactokinase"/>
    <property type="match status" value="1"/>
</dbReference>
<keyword evidence="5 11" id="KW-0547">Nucleotide-binding</keyword>
<dbReference type="GO" id="GO:0004335">
    <property type="term" value="F:galactokinase activity"/>
    <property type="evidence" value="ECO:0007669"/>
    <property type="project" value="UniProtKB-UniRule"/>
</dbReference>
<evidence type="ECO:0000256" key="1">
    <source>
        <dbReference type="ARBA" id="ARBA00006566"/>
    </source>
</evidence>
<dbReference type="PANTHER" id="PTHR10457">
    <property type="entry name" value="MEVALONATE KINASE/GALACTOKINASE"/>
    <property type="match status" value="1"/>
</dbReference>
<name>A0A1H3QGV5_9BACI</name>
<dbReference type="Gene3D" id="3.30.230.10">
    <property type="match status" value="1"/>
</dbReference>
<feature type="active site" description="Proton acceptor" evidence="11">
    <location>
        <position position="180"/>
    </location>
</feature>
<feature type="binding site" evidence="11">
    <location>
        <begin position="39"/>
        <end position="42"/>
    </location>
    <ligand>
        <name>substrate</name>
    </ligand>
</feature>
<evidence type="ECO:0000259" key="14">
    <source>
        <dbReference type="Pfam" id="PF08544"/>
    </source>
</evidence>
<dbReference type="GO" id="GO:0000287">
    <property type="term" value="F:magnesium ion binding"/>
    <property type="evidence" value="ECO:0007669"/>
    <property type="project" value="UniProtKB-UniRule"/>
</dbReference>
<dbReference type="InterPro" id="IPR019539">
    <property type="entry name" value="GalKase_N"/>
</dbReference>
<dbReference type="OrthoDB" id="250531at2"/>
<dbReference type="Proteomes" id="UP000198935">
    <property type="component" value="Unassembled WGS sequence"/>
</dbReference>
<dbReference type="SUPFAM" id="SSF54211">
    <property type="entry name" value="Ribosomal protein S5 domain 2-like"/>
    <property type="match status" value="1"/>
</dbReference>
<evidence type="ECO:0000256" key="7">
    <source>
        <dbReference type="ARBA" id="ARBA00022840"/>
    </source>
</evidence>
<dbReference type="InterPro" id="IPR000705">
    <property type="entry name" value="Galactokinase"/>
</dbReference>
<keyword evidence="10 11" id="KW-0119">Carbohydrate metabolism</keyword>
<dbReference type="InterPro" id="IPR006204">
    <property type="entry name" value="GHMP_kinase_N_dom"/>
</dbReference>
<keyword evidence="4 11" id="KW-0479">Metal-binding</keyword>
<evidence type="ECO:0000256" key="8">
    <source>
        <dbReference type="ARBA" id="ARBA00022842"/>
    </source>
</evidence>
<comment type="pathway">
    <text evidence="11">Carbohydrate metabolism; galactose metabolism.</text>
</comment>
<dbReference type="GO" id="GO:0006012">
    <property type="term" value="P:galactose metabolic process"/>
    <property type="evidence" value="ECO:0007669"/>
    <property type="project" value="UniProtKB-UniRule"/>
</dbReference>
<evidence type="ECO:0000313" key="16">
    <source>
        <dbReference type="EMBL" id="SDZ11939.1"/>
    </source>
</evidence>
<evidence type="ECO:0000256" key="12">
    <source>
        <dbReference type="NCBIfam" id="TIGR00131"/>
    </source>
</evidence>
<dbReference type="Pfam" id="PF10509">
    <property type="entry name" value="GalKase_gal_bdg"/>
    <property type="match status" value="1"/>
</dbReference>
<feature type="binding site" evidence="11">
    <location>
        <begin position="130"/>
        <end position="136"/>
    </location>
    <ligand>
        <name>ATP</name>
        <dbReference type="ChEBI" id="CHEBI:30616"/>
    </ligand>
</feature>
<evidence type="ECO:0000313" key="17">
    <source>
        <dbReference type="Proteomes" id="UP000198935"/>
    </source>
</evidence>
<dbReference type="InterPro" id="IPR019741">
    <property type="entry name" value="Galactokinase_CS"/>
</dbReference>
<keyword evidence="6 11" id="KW-0418">Kinase</keyword>
<feature type="site" description="Transition state stabilizer" evidence="11">
    <location>
        <position position="33"/>
    </location>
</feature>
<dbReference type="InterPro" id="IPR014721">
    <property type="entry name" value="Ribsml_uS5_D2-typ_fold_subgr"/>
</dbReference>
<feature type="binding site" evidence="11">
    <location>
        <position position="230"/>
    </location>
    <ligand>
        <name>substrate</name>
    </ligand>
</feature>
<dbReference type="SUPFAM" id="SSF55060">
    <property type="entry name" value="GHMP Kinase, C-terminal domain"/>
    <property type="match status" value="1"/>
</dbReference>
<dbReference type="PIRSF" id="PIRSF000530">
    <property type="entry name" value="Galactokinase"/>
    <property type="match status" value="1"/>
</dbReference>
<dbReference type="PRINTS" id="PR00473">
    <property type="entry name" value="GALCTOKINASE"/>
</dbReference>
<keyword evidence="9 11" id="KW-0299">Galactose metabolism</keyword>
<dbReference type="AlphaFoldDB" id="A0A1H3QGV5"/>
<reference evidence="17" key="1">
    <citation type="submission" date="2016-10" db="EMBL/GenBank/DDBJ databases">
        <authorList>
            <person name="Varghese N."/>
            <person name="Submissions S."/>
        </authorList>
    </citation>
    <scope>NUCLEOTIDE SEQUENCE [LARGE SCALE GENOMIC DNA]</scope>
    <source>
        <strain evidence="17">SP</strain>
    </source>
</reference>
<feature type="binding site" evidence="11">
    <location>
        <position position="136"/>
    </location>
    <ligand>
        <name>Mg(2+)</name>
        <dbReference type="ChEBI" id="CHEBI:18420"/>
    </ligand>
</feature>
<comment type="catalytic activity">
    <reaction evidence="11">
        <text>alpha-D-galactose + ATP = alpha-D-galactose 1-phosphate + ADP + H(+)</text>
        <dbReference type="Rhea" id="RHEA:13553"/>
        <dbReference type="ChEBI" id="CHEBI:15378"/>
        <dbReference type="ChEBI" id="CHEBI:28061"/>
        <dbReference type="ChEBI" id="CHEBI:30616"/>
        <dbReference type="ChEBI" id="CHEBI:58336"/>
        <dbReference type="ChEBI" id="CHEBI:456216"/>
        <dbReference type="EC" id="2.7.1.6"/>
    </reaction>
</comment>
<dbReference type="EMBL" id="FNPI01000006">
    <property type="protein sequence ID" value="SDZ11939.1"/>
    <property type="molecule type" value="Genomic_DNA"/>
</dbReference>
<dbReference type="Gene3D" id="3.30.70.890">
    <property type="entry name" value="GHMP kinase, C-terminal domain"/>
    <property type="match status" value="1"/>
</dbReference>
<dbReference type="PROSITE" id="PS00106">
    <property type="entry name" value="GALACTOKINASE"/>
    <property type="match status" value="1"/>
</dbReference>
<dbReference type="FunFam" id="3.30.230.10:FF:000017">
    <property type="entry name" value="Galactokinase"/>
    <property type="match status" value="1"/>
</dbReference>
<feature type="domain" description="Galactokinase N-terminal" evidence="15">
    <location>
        <begin position="26"/>
        <end position="63"/>
    </location>
</feature>
<dbReference type="NCBIfam" id="TIGR00131">
    <property type="entry name" value="gal_kin"/>
    <property type="match status" value="1"/>
</dbReference>
<dbReference type="InterPro" id="IPR020568">
    <property type="entry name" value="Ribosomal_Su5_D2-typ_SF"/>
</dbReference>
<dbReference type="InterPro" id="IPR013750">
    <property type="entry name" value="GHMP_kinase_C_dom"/>
</dbReference>
<keyword evidence="8 11" id="KW-0460">Magnesium</keyword>
<comment type="similarity">
    <text evidence="1 11">Belongs to the GHMP kinase family. GalK subfamily.</text>
</comment>
<dbReference type="STRING" id="1503961.SAMN05421736_106145"/>
<dbReference type="GO" id="GO:0005829">
    <property type="term" value="C:cytosol"/>
    <property type="evidence" value="ECO:0007669"/>
    <property type="project" value="TreeGrafter"/>
</dbReference>
<dbReference type="PANTHER" id="PTHR10457:SF7">
    <property type="entry name" value="GALACTOKINASE-RELATED"/>
    <property type="match status" value="1"/>
</dbReference>
<feature type="domain" description="GHMP kinase C-terminal" evidence="14">
    <location>
        <begin position="291"/>
        <end position="372"/>
    </location>
</feature>
<dbReference type="InterPro" id="IPR036554">
    <property type="entry name" value="GHMP_kinase_C_sf"/>
</dbReference>
<dbReference type="InterPro" id="IPR006206">
    <property type="entry name" value="Mevalonate/galactokinase"/>
</dbReference>
<dbReference type="EC" id="2.7.1.6" evidence="11 12"/>
<dbReference type="UniPathway" id="UPA00214"/>
<evidence type="ECO:0000256" key="11">
    <source>
        <dbReference type="HAMAP-Rule" id="MF_00246"/>
    </source>
</evidence>
<comment type="function">
    <text evidence="11">Catalyzes the transfer of the gamma-phosphate of ATP to D-galactose to form alpha-D-galactose-1-phosphate (Gal-1-P).</text>
</comment>
<accession>A0A1H3QGV5</accession>
<sequence>MQQKLSKIFNKVFGEGATPASGDTLEYFFAPGRVNLIGEHTDYNGGFVFPCALSVGTYMVVRKRGDDVIRVYSENFPEAGTVVFSLNDLEKNDEHDWANYPKGVIDTMRKHGFQGIHGFDAVFFGNIPNGAGLSSSASIELVTAVAWDELNGFSVDRVELIKMCQEAENQYIGVNCGVMDQFAIGKGRAEHAILLDCNSLEYEYAPVELDGVKLVIANTNKRRGLADSKYNERRSECEEALHDLQTVANLSYLCELTPEEFDNVENIIKNPVARKRAKHAIYEHDRTKRAARKLKEKDVVAFGKLMNESHVSLKEDYEVTGEHLDALVEAAWKEEAVLGARMTGAGFGGCTVNLIREGNLVEVLGRIRQRYEAAVGLTPEFYIVEIGTGAQKLP</sequence>
<evidence type="ECO:0000259" key="15">
    <source>
        <dbReference type="Pfam" id="PF10509"/>
    </source>
</evidence>
<feature type="binding site" evidence="11">
    <location>
        <position position="73"/>
    </location>
    <ligand>
        <name>ATP</name>
        <dbReference type="ChEBI" id="CHEBI:30616"/>
    </ligand>
</feature>
<gene>
    <name evidence="11" type="primary">galK</name>
    <name evidence="16" type="ORF">SAMN05421736_106145</name>
</gene>
<evidence type="ECO:0000256" key="4">
    <source>
        <dbReference type="ARBA" id="ARBA00022723"/>
    </source>
</evidence>
<dbReference type="Pfam" id="PF08544">
    <property type="entry name" value="GHMP_kinases_C"/>
    <property type="match status" value="1"/>
</dbReference>
<dbReference type="GO" id="GO:0005524">
    <property type="term" value="F:ATP binding"/>
    <property type="evidence" value="ECO:0007669"/>
    <property type="project" value="UniProtKB-UniRule"/>
</dbReference>
<evidence type="ECO:0000259" key="13">
    <source>
        <dbReference type="Pfam" id="PF00288"/>
    </source>
</evidence>
<dbReference type="PROSITE" id="PS00627">
    <property type="entry name" value="GHMP_KINASES_ATP"/>
    <property type="match status" value="1"/>
</dbReference>
<evidence type="ECO:0000256" key="3">
    <source>
        <dbReference type="ARBA" id="ARBA00022679"/>
    </source>
</evidence>